<accession>A0ABT4MIU3</accession>
<dbReference type="InterPro" id="IPR046482">
    <property type="entry name" value="DUF6575"/>
</dbReference>
<keyword evidence="3" id="KW-1185">Reference proteome</keyword>
<dbReference type="RefSeq" id="WP_269607154.1">
    <property type="nucleotide sequence ID" value="NZ_JAPWIJ010000008.1"/>
</dbReference>
<name>A0ABT4MIU3_9NOCA</name>
<comment type="caution">
    <text evidence="2">The sequence shown here is derived from an EMBL/GenBank/DDBJ whole genome shotgun (WGS) entry which is preliminary data.</text>
</comment>
<evidence type="ECO:0000313" key="2">
    <source>
        <dbReference type="EMBL" id="MCZ4520728.1"/>
    </source>
</evidence>
<reference evidence="2" key="1">
    <citation type="submission" date="2022-12" db="EMBL/GenBank/DDBJ databases">
        <authorList>
            <person name="Krivoruchko A.V."/>
            <person name="Elkin A."/>
        </authorList>
    </citation>
    <scope>NUCLEOTIDE SEQUENCE</scope>
    <source>
        <strain evidence="2">IEGM 1391</strain>
    </source>
</reference>
<dbReference type="Pfam" id="PF20215">
    <property type="entry name" value="DUF6575"/>
    <property type="match status" value="1"/>
</dbReference>
<sequence length="401" mass="44171">MNWFPRGDPLGELTLVETFVYYDGPRLFSCISRTGGLFLAIWVEESTEADVWLYLPVSELRLQTIRSGGIDIRDAFFEAEETVYQVSIANGRGEDSVSYLNGKDIPEYWLSEPGERLELPTSTLAPATSIAELTSVAQAEHRGRMRVEVEPISSVRSTAPTRSVGRLLIQLQNTLDGFGLSLLDEKGGSRGPIPARVARETVSEVVGLSAASFVIDIAATNYDDLHGSTFAQCADAIVELFNAADAPSSELRTLIRPRHQRAIVGFRRLLGEFSSLNGPATIASVSSLTEYSEAALNVEQIDRLYQTLSYLSPDEEQPPISGLMYLLGGQVEKQTFELRSDSLDNTFRGYIDEQAIPAFLEAPLGSNYDVTLHVSSTTDEFTSDKKFTYRLMKISPAKLNS</sequence>
<evidence type="ECO:0000259" key="1">
    <source>
        <dbReference type="Pfam" id="PF20215"/>
    </source>
</evidence>
<feature type="domain" description="DUF6575" evidence="1">
    <location>
        <begin position="1"/>
        <end position="178"/>
    </location>
</feature>
<dbReference type="EMBL" id="JAPWIJ010000008">
    <property type="protein sequence ID" value="MCZ4520728.1"/>
    <property type="molecule type" value="Genomic_DNA"/>
</dbReference>
<gene>
    <name evidence="2" type="ORF">O4220_19640</name>
</gene>
<protein>
    <recommendedName>
        <fullName evidence="1">DUF6575 domain-containing protein</fullName>
    </recommendedName>
</protein>
<proteinExistence type="predicted"/>
<dbReference type="Proteomes" id="UP001081071">
    <property type="component" value="Unassembled WGS sequence"/>
</dbReference>
<organism evidence="2 3">
    <name type="scientific">Rhodococcus ruber</name>
    <dbReference type="NCBI Taxonomy" id="1830"/>
    <lineage>
        <taxon>Bacteria</taxon>
        <taxon>Bacillati</taxon>
        <taxon>Actinomycetota</taxon>
        <taxon>Actinomycetes</taxon>
        <taxon>Mycobacteriales</taxon>
        <taxon>Nocardiaceae</taxon>
        <taxon>Rhodococcus</taxon>
    </lineage>
</organism>
<evidence type="ECO:0000313" key="3">
    <source>
        <dbReference type="Proteomes" id="UP001081071"/>
    </source>
</evidence>